<reference evidence="6 7" key="1">
    <citation type="submission" date="2023-04" db="EMBL/GenBank/DDBJ databases">
        <authorList>
            <person name="Hsu D."/>
        </authorList>
    </citation>
    <scope>NUCLEOTIDE SEQUENCE [LARGE SCALE GENOMIC DNA]</scope>
    <source>
        <strain evidence="6 7">MK1</strain>
    </source>
</reference>
<keyword evidence="1" id="KW-0436">Ligase</keyword>
<keyword evidence="3" id="KW-0443">Lipid metabolism</keyword>
<dbReference type="PANTHER" id="PTHR43272:SF32">
    <property type="entry name" value="AMP-DEPENDENT SYNTHETASE_LIGASE DOMAIN-CONTAINING PROTEIN"/>
    <property type="match status" value="1"/>
</dbReference>
<proteinExistence type="predicted"/>
<dbReference type="Proteomes" id="UP001329915">
    <property type="component" value="Chromosome"/>
</dbReference>
<gene>
    <name evidence="6" type="ORF">MFMK1_002836</name>
</gene>
<dbReference type="GO" id="GO:0004467">
    <property type="term" value="F:long-chain fatty acid-CoA ligase activity"/>
    <property type="evidence" value="ECO:0007669"/>
    <property type="project" value="TreeGrafter"/>
</dbReference>
<dbReference type="Pfam" id="PF00501">
    <property type="entry name" value="AMP-binding"/>
    <property type="match status" value="1"/>
</dbReference>
<dbReference type="PROSITE" id="PS00455">
    <property type="entry name" value="AMP_BINDING"/>
    <property type="match status" value="1"/>
</dbReference>
<dbReference type="Gene3D" id="3.40.50.12780">
    <property type="entry name" value="N-terminal domain of ligase-like"/>
    <property type="match status" value="2"/>
</dbReference>
<protein>
    <recommendedName>
        <fullName evidence="4">Acyl-CoA synthetase</fullName>
    </recommendedName>
</protein>
<dbReference type="Pfam" id="PF23562">
    <property type="entry name" value="AMP-binding_C_3"/>
    <property type="match status" value="1"/>
</dbReference>
<evidence type="ECO:0000256" key="4">
    <source>
        <dbReference type="ARBA" id="ARBA00032875"/>
    </source>
</evidence>
<evidence type="ECO:0000313" key="6">
    <source>
        <dbReference type="EMBL" id="WRO22990.1"/>
    </source>
</evidence>
<dbReference type="AlphaFoldDB" id="A0AAU0UPY7"/>
<dbReference type="EMBL" id="CP121694">
    <property type="protein sequence ID" value="WRO22990.1"/>
    <property type="molecule type" value="Genomic_DNA"/>
</dbReference>
<keyword evidence="2" id="KW-0276">Fatty acid metabolism</keyword>
<dbReference type="GO" id="GO:0016020">
    <property type="term" value="C:membrane"/>
    <property type="evidence" value="ECO:0007669"/>
    <property type="project" value="TreeGrafter"/>
</dbReference>
<dbReference type="PANTHER" id="PTHR43272">
    <property type="entry name" value="LONG-CHAIN-FATTY-ACID--COA LIGASE"/>
    <property type="match status" value="1"/>
</dbReference>
<dbReference type="InterPro" id="IPR020845">
    <property type="entry name" value="AMP-binding_CS"/>
</dbReference>
<name>A0AAU0UPY7_9FIRM</name>
<evidence type="ECO:0000259" key="5">
    <source>
        <dbReference type="Pfam" id="PF00501"/>
    </source>
</evidence>
<keyword evidence="7" id="KW-1185">Reference proteome</keyword>
<dbReference type="InterPro" id="IPR000873">
    <property type="entry name" value="AMP-dep_synth/lig_dom"/>
</dbReference>
<evidence type="ECO:0000256" key="3">
    <source>
        <dbReference type="ARBA" id="ARBA00023098"/>
    </source>
</evidence>
<dbReference type="RefSeq" id="WP_366922381.1">
    <property type="nucleotide sequence ID" value="NZ_CP121694.1"/>
</dbReference>
<evidence type="ECO:0000256" key="2">
    <source>
        <dbReference type="ARBA" id="ARBA00022832"/>
    </source>
</evidence>
<dbReference type="InterPro" id="IPR042099">
    <property type="entry name" value="ANL_N_sf"/>
</dbReference>
<feature type="domain" description="AMP-dependent synthetase/ligase" evidence="5">
    <location>
        <begin position="20"/>
        <end position="429"/>
    </location>
</feature>
<organism evidence="6 7">
    <name type="scientific">Metallumcola ferriviriculae</name>
    <dbReference type="NCBI Taxonomy" id="3039180"/>
    <lineage>
        <taxon>Bacteria</taxon>
        <taxon>Bacillati</taxon>
        <taxon>Bacillota</taxon>
        <taxon>Clostridia</taxon>
        <taxon>Neomoorellales</taxon>
        <taxon>Desulfitibacteraceae</taxon>
        <taxon>Metallumcola</taxon>
    </lineage>
</organism>
<sequence length="635" mass="72067">MQADTLPKLLLGNGRRYGKKRSALREKEFGIWQSVSWDRYVEAVKEFALGLYKLGFRRGDKLAIIGDNRPEWIYAELAVQSLGGISIGLYQDSQSKEVSYILNHSEAMFVVVEDQEQVDKILEIREEVPNIRKVIYYDPRGLRNYSEDILLSFPDVQEIGHEYAGKNSAFFEREVGKGQGADVAIICYTSGTTGFPKGAMLTHDNLINMAANLTGVDPINEKDEFVSFLPLAWIGEQMTGVAASLMRGFTVNFPEEPETVNDNIREIGPHVMFSPPRIWEDIVSRIQVQIEDSSWLKKKLYHFFMPLGYRVADCRFNKEPVPLWLRFMHGLGEFMVFSAIKDHFGLLRLHRGYTGGAALGPQVFRFYHALGVNLKQIYGQTEVSGIAVVHHDGDVKYHSVGRPIPGTEVKISAEGEIQIKSSSVFTGYYNNEDATKEALTDGWLHTGDAGYIDDNDHLVVIDRVKYVLTTKEGEIFSPQYIENSLKFSMYIKEAVVIGKDRPYVVGIINIDFSNTGKWAENNQLTYTTYTDLTQKEEVLELVSKEVIRVNEELPPAARIRKFVLLHKEFDADDEELTRTKKIRRGYVEEKYAVLIDALYGGDDTIKVKDKVKYRDGRQTVVETALAVILMDMEVA</sequence>
<evidence type="ECO:0000313" key="7">
    <source>
        <dbReference type="Proteomes" id="UP001329915"/>
    </source>
</evidence>
<dbReference type="SUPFAM" id="SSF56801">
    <property type="entry name" value="Acetyl-CoA synthetase-like"/>
    <property type="match status" value="1"/>
</dbReference>
<accession>A0AAU0UPY7</accession>
<dbReference type="KEGG" id="dbc:MFMK1_002836"/>
<evidence type="ECO:0000256" key="1">
    <source>
        <dbReference type="ARBA" id="ARBA00022598"/>
    </source>
</evidence>